<dbReference type="EMBL" id="BJYU01000430">
    <property type="protein sequence ID" value="GEO19325.1"/>
    <property type="molecule type" value="Genomic_DNA"/>
</dbReference>
<evidence type="ECO:0000313" key="3">
    <source>
        <dbReference type="Proteomes" id="UP000321085"/>
    </source>
</evidence>
<feature type="transmembrane region" description="Helical" evidence="1">
    <location>
        <begin position="7"/>
        <end position="25"/>
    </location>
</feature>
<organism evidence="2 3">
    <name type="scientific">Microvirga aerophila</name>
    <dbReference type="NCBI Taxonomy" id="670291"/>
    <lineage>
        <taxon>Bacteria</taxon>
        <taxon>Pseudomonadati</taxon>
        <taxon>Pseudomonadota</taxon>
        <taxon>Alphaproteobacteria</taxon>
        <taxon>Hyphomicrobiales</taxon>
        <taxon>Methylobacteriaceae</taxon>
        <taxon>Microvirga</taxon>
    </lineage>
</organism>
<proteinExistence type="predicted"/>
<keyword evidence="3" id="KW-1185">Reference proteome</keyword>
<reference evidence="2 3" key="1">
    <citation type="submission" date="2019-07" db="EMBL/GenBank/DDBJ databases">
        <title>Whole genome shotgun sequence of Microvirga aerophila NBRC 106136.</title>
        <authorList>
            <person name="Hosoyama A."/>
            <person name="Uohara A."/>
            <person name="Ohji S."/>
            <person name="Ichikawa N."/>
        </authorList>
    </citation>
    <scope>NUCLEOTIDE SEQUENCE [LARGE SCALE GENOMIC DNA]</scope>
    <source>
        <strain evidence="2 3">NBRC 106136</strain>
    </source>
</reference>
<feature type="transmembrane region" description="Helical" evidence="1">
    <location>
        <begin position="37"/>
        <end position="55"/>
    </location>
</feature>
<keyword evidence="1" id="KW-1133">Transmembrane helix</keyword>
<dbReference type="Proteomes" id="UP000321085">
    <property type="component" value="Unassembled WGS sequence"/>
</dbReference>
<comment type="caution">
    <text evidence="2">The sequence shown here is derived from an EMBL/GenBank/DDBJ whole genome shotgun (WGS) entry which is preliminary data.</text>
</comment>
<accession>A0A512C553</accession>
<dbReference type="AlphaFoldDB" id="A0A512C553"/>
<protein>
    <submittedName>
        <fullName evidence="2">Uncharacterized protein</fullName>
    </submittedName>
</protein>
<name>A0A512C553_9HYPH</name>
<evidence type="ECO:0000313" key="2">
    <source>
        <dbReference type="EMBL" id="GEO19325.1"/>
    </source>
</evidence>
<evidence type="ECO:0000256" key="1">
    <source>
        <dbReference type="SAM" id="Phobius"/>
    </source>
</evidence>
<keyword evidence="1" id="KW-0812">Transmembrane</keyword>
<sequence>MTSRMFLATHVLTAVIGTAAFWWLVMPAYPLDAIADGITAAAIAGYAEIMVMRLGL</sequence>
<keyword evidence="1" id="KW-0472">Membrane</keyword>
<gene>
    <name evidence="2" type="ORF">MAE02_70210</name>
</gene>